<protein>
    <submittedName>
        <fullName evidence="1">Uncharacterized protein</fullName>
    </submittedName>
</protein>
<name>A0A562V5I8_9BACT</name>
<accession>A0A562V5I8</accession>
<sequence>MGFNASDYLSTAALVVSFASAYYTKKQSDSSRIASTNDYRAHLSDKHDKYRTALKQVNDKHKEDIAYLSQEAGNALQIIVEIFDQYDTHNHETRYLRHLVHECSEMVYYAFKGQLGWQTGLNISHRFFQMTHLEDRVEPHLNYFNQDEFRVFFESRYFNNQNAFQETKLLKDTYFCSLVNQIKQRIDSTRRGELLLEIQEVCRPFNSSFKDLKPKISESANYLQETLEESDLEHFPLHESPELYRRLKYKKATLDTLSNLRLQEIDRNNADRFYNYVSLSIYTCAILHAIQGFYSWGWNRQDKL</sequence>
<keyword evidence="2" id="KW-1185">Reference proteome</keyword>
<dbReference type="OrthoDB" id="6522466at2"/>
<dbReference type="AlphaFoldDB" id="A0A562V5I8"/>
<comment type="caution">
    <text evidence="1">The sequence shown here is derived from an EMBL/GenBank/DDBJ whole genome shotgun (WGS) entry which is preliminary data.</text>
</comment>
<evidence type="ECO:0000313" key="2">
    <source>
        <dbReference type="Proteomes" id="UP000319449"/>
    </source>
</evidence>
<dbReference type="RefSeq" id="WP_145026094.1">
    <property type="nucleotide sequence ID" value="NZ_VLLN01000046.1"/>
</dbReference>
<organism evidence="1 2">
    <name type="scientific">Geobacter argillaceus</name>
    <dbReference type="NCBI Taxonomy" id="345631"/>
    <lineage>
        <taxon>Bacteria</taxon>
        <taxon>Pseudomonadati</taxon>
        <taxon>Thermodesulfobacteriota</taxon>
        <taxon>Desulfuromonadia</taxon>
        <taxon>Geobacterales</taxon>
        <taxon>Geobacteraceae</taxon>
        <taxon>Geobacter</taxon>
    </lineage>
</organism>
<proteinExistence type="predicted"/>
<gene>
    <name evidence="1" type="ORF">JN12_03961</name>
</gene>
<dbReference type="EMBL" id="VLLN01000046">
    <property type="protein sequence ID" value="TWJ13184.1"/>
    <property type="molecule type" value="Genomic_DNA"/>
</dbReference>
<evidence type="ECO:0000313" key="1">
    <source>
        <dbReference type="EMBL" id="TWJ13184.1"/>
    </source>
</evidence>
<dbReference type="Proteomes" id="UP000319449">
    <property type="component" value="Unassembled WGS sequence"/>
</dbReference>
<reference evidence="1 2" key="1">
    <citation type="submission" date="2019-07" db="EMBL/GenBank/DDBJ databases">
        <title>Genomic Encyclopedia of Archaeal and Bacterial Type Strains, Phase II (KMG-II): from individual species to whole genera.</title>
        <authorList>
            <person name="Goeker M."/>
        </authorList>
    </citation>
    <scope>NUCLEOTIDE SEQUENCE [LARGE SCALE GENOMIC DNA]</scope>
    <source>
        <strain evidence="1 2">ATCC BAA-1139</strain>
    </source>
</reference>